<comment type="subcellular location">
    <subcellularLocation>
        <location evidence="1">Membrane</location>
        <topology evidence="1">Multi-pass membrane protein</topology>
    </subcellularLocation>
</comment>
<feature type="transmembrane region" description="Helical" evidence="8">
    <location>
        <begin position="347"/>
        <end position="373"/>
    </location>
</feature>
<name>A0A8D5A2F8_9FIRM</name>
<evidence type="ECO:0000256" key="2">
    <source>
        <dbReference type="ARBA" id="ARBA00006772"/>
    </source>
</evidence>
<accession>A0A8D5A2F8</accession>
<dbReference type="AlphaFoldDB" id="A0A8D5A2F8"/>
<organism evidence="9 10">
    <name type="scientific">Dialister hominis</name>
    <dbReference type="NCBI Taxonomy" id="2582419"/>
    <lineage>
        <taxon>Bacteria</taxon>
        <taxon>Bacillati</taxon>
        <taxon>Bacillota</taxon>
        <taxon>Negativicutes</taxon>
        <taxon>Veillonellales</taxon>
        <taxon>Veillonellaceae</taxon>
        <taxon>Dialister</taxon>
    </lineage>
</organism>
<dbReference type="OrthoDB" id="37272at2"/>
<evidence type="ECO:0000256" key="7">
    <source>
        <dbReference type="ARBA" id="ARBA00031174"/>
    </source>
</evidence>
<feature type="transmembrane region" description="Helical" evidence="8">
    <location>
        <begin position="162"/>
        <end position="181"/>
    </location>
</feature>
<evidence type="ECO:0000256" key="3">
    <source>
        <dbReference type="ARBA" id="ARBA00020150"/>
    </source>
</evidence>
<dbReference type="EMBL" id="AP019697">
    <property type="protein sequence ID" value="BBK25658.1"/>
    <property type="molecule type" value="Genomic_DNA"/>
</dbReference>
<keyword evidence="6 8" id="KW-0472">Membrane</keyword>
<evidence type="ECO:0000256" key="1">
    <source>
        <dbReference type="ARBA" id="ARBA00004141"/>
    </source>
</evidence>
<evidence type="ECO:0000256" key="8">
    <source>
        <dbReference type="SAM" id="Phobius"/>
    </source>
</evidence>
<dbReference type="PANTHER" id="PTHR10283">
    <property type="entry name" value="SOLUTE CARRIER FAMILY 13 MEMBER"/>
    <property type="match status" value="1"/>
</dbReference>
<feature type="transmembrane region" description="Helical" evidence="8">
    <location>
        <begin position="315"/>
        <end position="335"/>
    </location>
</feature>
<feature type="transmembrane region" description="Helical" evidence="8">
    <location>
        <begin position="119"/>
        <end position="150"/>
    </location>
</feature>
<dbReference type="GO" id="GO:0005886">
    <property type="term" value="C:plasma membrane"/>
    <property type="evidence" value="ECO:0007669"/>
    <property type="project" value="TreeGrafter"/>
</dbReference>
<feature type="transmembrane region" description="Helical" evidence="8">
    <location>
        <begin position="80"/>
        <end position="99"/>
    </location>
</feature>
<evidence type="ECO:0000313" key="10">
    <source>
        <dbReference type="Proteomes" id="UP000320585"/>
    </source>
</evidence>
<reference evidence="10" key="1">
    <citation type="submission" date="2019-05" db="EMBL/GenBank/DDBJ databases">
        <title>Complete genome sequencing of Dialister sp. strain 5BBH33.</title>
        <authorList>
            <person name="Sakamoto M."/>
            <person name="Murakami T."/>
            <person name="Mori H."/>
        </authorList>
    </citation>
    <scope>NUCLEOTIDE SEQUENCE [LARGE SCALE GENOMIC DNA]</scope>
    <source>
        <strain evidence="10">5BBH33</strain>
    </source>
</reference>
<evidence type="ECO:0000256" key="4">
    <source>
        <dbReference type="ARBA" id="ARBA00022692"/>
    </source>
</evidence>
<dbReference type="InterPro" id="IPR001898">
    <property type="entry name" value="SLC13A/DASS"/>
</dbReference>
<dbReference type="GO" id="GO:0022857">
    <property type="term" value="F:transmembrane transporter activity"/>
    <property type="evidence" value="ECO:0007669"/>
    <property type="project" value="TreeGrafter"/>
</dbReference>
<feature type="transmembrane region" description="Helical" evidence="8">
    <location>
        <begin position="261"/>
        <end position="279"/>
    </location>
</feature>
<evidence type="ECO:0000313" key="9">
    <source>
        <dbReference type="EMBL" id="BBK25658.1"/>
    </source>
</evidence>
<dbReference type="RefSeq" id="WP_143332727.1">
    <property type="nucleotide sequence ID" value="NZ_AP019697.1"/>
</dbReference>
<proteinExistence type="inferred from homology"/>
<dbReference type="Pfam" id="PF00939">
    <property type="entry name" value="Na_sulph_symp"/>
    <property type="match status" value="1"/>
</dbReference>
<sequence length="468" mass="51226">MAKVWKILIGPASFFLSAFLLWGTFTPAASFAIATAVWMALWWIIRPVSIYVTAFVPIVVNAFFNLIPNSHVISQYFSEIAVMLLGSDLICLTWTTTGLDKRVSVKALCFIGTSMKNQIFVWFLASTVLSIFLPNVVVAAIFCPIAVAMLRSVGEDDVTESRMALSILLAIGWGSGIGGFGSPIGSSANLVAVSYIEKLTGHEFMYYDWVIRFLPLLAIVFLLNLIFLWLIPAPAKDLPGTRAYFREMYSKFGTMRRGEKIGLYLFILATALAFIRPLFASFLPAMKPAYVFLVIGMLMFFLHDENGKTMLDWQYAESHAMWGMIFLFASGLALGRLVIETGAIDRLAVIIVGLQLPPGLMTMAISCTFACFLSELSSNTAAASISIPVVTGITGVMGVNPIPYILGTIVAANCAYILPVSTRAIPVGYGLNPSLQIKYGIRLSILTCATTIIICTLFMNYSPLFNEL</sequence>
<evidence type="ECO:0000256" key="6">
    <source>
        <dbReference type="ARBA" id="ARBA00023136"/>
    </source>
</evidence>
<feature type="transmembrane region" description="Helical" evidence="8">
    <location>
        <begin position="48"/>
        <end position="68"/>
    </location>
</feature>
<feature type="transmembrane region" description="Helical" evidence="8">
    <location>
        <begin position="209"/>
        <end position="231"/>
    </location>
</feature>
<keyword evidence="5 8" id="KW-1133">Transmembrane helix</keyword>
<dbReference type="KEGG" id="dho:Dia5BBH33_15930"/>
<dbReference type="GeneID" id="92716816"/>
<keyword evidence="10" id="KW-1185">Reference proteome</keyword>
<protein>
    <recommendedName>
        <fullName evidence="3">Sodium-dependent dicarboxylate transporter SdcS</fullName>
    </recommendedName>
    <alternativeName>
        <fullName evidence="7">Na(+)/dicarboxylate symporter</fullName>
    </alternativeName>
</protein>
<feature type="transmembrane region" description="Helical" evidence="8">
    <location>
        <begin position="443"/>
        <end position="461"/>
    </location>
</feature>
<gene>
    <name evidence="9" type="primary">sdcS</name>
    <name evidence="9" type="ORF">Dia5BBH33_15930</name>
</gene>
<keyword evidence="4 8" id="KW-0812">Transmembrane</keyword>
<evidence type="ECO:0000256" key="5">
    <source>
        <dbReference type="ARBA" id="ARBA00022989"/>
    </source>
</evidence>
<comment type="similarity">
    <text evidence="2">Belongs to the SLC13A/DASS transporter (TC 2.A.47) family. NADC subfamily.</text>
</comment>
<dbReference type="Proteomes" id="UP000320585">
    <property type="component" value="Chromosome"/>
</dbReference>
<dbReference type="PANTHER" id="PTHR10283:SF82">
    <property type="entry name" value="SOLUTE CARRIER FAMILY 13 MEMBER 2"/>
    <property type="match status" value="1"/>
</dbReference>
<feature type="transmembrane region" description="Helical" evidence="8">
    <location>
        <begin position="380"/>
        <end position="399"/>
    </location>
</feature>